<reference evidence="1" key="1">
    <citation type="submission" date="2021-03" db="EMBL/GenBank/DDBJ databases">
        <authorList>
            <consortium name="DOE Joint Genome Institute"/>
            <person name="Ahrendt S."/>
            <person name="Looney B.P."/>
            <person name="Miyauchi S."/>
            <person name="Morin E."/>
            <person name="Drula E."/>
            <person name="Courty P.E."/>
            <person name="Chicoki N."/>
            <person name="Fauchery L."/>
            <person name="Kohler A."/>
            <person name="Kuo A."/>
            <person name="Labutti K."/>
            <person name="Pangilinan J."/>
            <person name="Lipzen A."/>
            <person name="Riley R."/>
            <person name="Andreopoulos W."/>
            <person name="He G."/>
            <person name="Johnson J."/>
            <person name="Barry K.W."/>
            <person name="Grigoriev I.V."/>
            <person name="Nagy L."/>
            <person name="Hibbett D."/>
            <person name="Henrissat B."/>
            <person name="Matheny P.B."/>
            <person name="Labbe J."/>
            <person name="Martin F."/>
        </authorList>
    </citation>
    <scope>NUCLEOTIDE SEQUENCE</scope>
    <source>
        <strain evidence="1">HHB10654</strain>
    </source>
</reference>
<accession>A0ACB8SUT1</accession>
<evidence type="ECO:0000313" key="2">
    <source>
        <dbReference type="Proteomes" id="UP000814140"/>
    </source>
</evidence>
<dbReference type="Proteomes" id="UP000814140">
    <property type="component" value="Unassembled WGS sequence"/>
</dbReference>
<name>A0ACB8SUT1_9AGAM</name>
<gene>
    <name evidence="1" type="ORF">BV25DRAFT_1002230</name>
</gene>
<comment type="caution">
    <text evidence="1">The sequence shown here is derived from an EMBL/GenBank/DDBJ whole genome shotgun (WGS) entry which is preliminary data.</text>
</comment>
<dbReference type="EMBL" id="MU277222">
    <property type="protein sequence ID" value="KAI0059972.1"/>
    <property type="molecule type" value="Genomic_DNA"/>
</dbReference>
<evidence type="ECO:0000313" key="1">
    <source>
        <dbReference type="EMBL" id="KAI0059972.1"/>
    </source>
</evidence>
<keyword evidence="2" id="KW-1185">Reference proteome</keyword>
<proteinExistence type="predicted"/>
<reference evidence="1" key="2">
    <citation type="journal article" date="2022" name="New Phytol.">
        <title>Evolutionary transition to the ectomycorrhizal habit in the genomes of a hyperdiverse lineage of mushroom-forming fungi.</title>
        <authorList>
            <person name="Looney B."/>
            <person name="Miyauchi S."/>
            <person name="Morin E."/>
            <person name="Drula E."/>
            <person name="Courty P.E."/>
            <person name="Kohler A."/>
            <person name="Kuo A."/>
            <person name="LaButti K."/>
            <person name="Pangilinan J."/>
            <person name="Lipzen A."/>
            <person name="Riley R."/>
            <person name="Andreopoulos W."/>
            <person name="He G."/>
            <person name="Johnson J."/>
            <person name="Nolan M."/>
            <person name="Tritt A."/>
            <person name="Barry K.W."/>
            <person name="Grigoriev I.V."/>
            <person name="Nagy L.G."/>
            <person name="Hibbett D."/>
            <person name="Henrissat B."/>
            <person name="Matheny P.B."/>
            <person name="Labbe J."/>
            <person name="Martin F.M."/>
        </authorList>
    </citation>
    <scope>NUCLEOTIDE SEQUENCE</scope>
    <source>
        <strain evidence="1">HHB10654</strain>
    </source>
</reference>
<protein>
    <submittedName>
        <fullName evidence="1">Uncharacterized protein</fullName>
    </submittedName>
</protein>
<organism evidence="1 2">
    <name type="scientific">Artomyces pyxidatus</name>
    <dbReference type="NCBI Taxonomy" id="48021"/>
    <lineage>
        <taxon>Eukaryota</taxon>
        <taxon>Fungi</taxon>
        <taxon>Dikarya</taxon>
        <taxon>Basidiomycota</taxon>
        <taxon>Agaricomycotina</taxon>
        <taxon>Agaricomycetes</taxon>
        <taxon>Russulales</taxon>
        <taxon>Auriscalpiaceae</taxon>
        <taxon>Artomyces</taxon>
    </lineage>
</organism>
<sequence length="138" mass="14593">MIITVAARGSGGRWVALALVSGSPLLRLSPRLVRSSELNPTRPSHLQVERTLSPLFGSFSLFSAASKLPVRSPDLRCAQLPIATHPQAYFSSRSAIAFRAGSQQSGPGGRKLLGSSIIGTYTIFTVSRTQARIVTGGS</sequence>